<sequence length="165" mass="17893">MPPQLCIVKVETDDGLVRWGEGYGPPEPVVSEDRAGYREVRSSTSIAIAGGECEFTGVDIAQPDICVSGGFSEWMKIQALAPSFGVTVIPHVWGSGIALAAALHVLASIPPSPHTAHPVPLQNEPIVEYDRNPNPLRDELLTTPITCKKENCRFPIIPDWELKSI</sequence>
<evidence type="ECO:0000313" key="5">
    <source>
        <dbReference type="EMBL" id="ALS21934.1"/>
    </source>
</evidence>
<dbReference type="Pfam" id="PF13378">
    <property type="entry name" value="MR_MLE_C"/>
    <property type="match status" value="1"/>
</dbReference>
<dbReference type="GO" id="GO:0016836">
    <property type="term" value="F:hydro-lyase activity"/>
    <property type="evidence" value="ECO:0007669"/>
    <property type="project" value="TreeGrafter"/>
</dbReference>
<dbReference type="RefSeq" id="WP_235594285.1">
    <property type="nucleotide sequence ID" value="NZ_CP013652.1"/>
</dbReference>
<evidence type="ECO:0000256" key="2">
    <source>
        <dbReference type="ARBA" id="ARBA00022723"/>
    </source>
</evidence>
<comment type="cofactor">
    <cofactor evidence="1">
        <name>Mg(2+)</name>
        <dbReference type="ChEBI" id="CHEBI:18420"/>
    </cofactor>
</comment>
<dbReference type="PANTHER" id="PTHR13794">
    <property type="entry name" value="ENOLASE SUPERFAMILY, MANDELATE RACEMASE"/>
    <property type="match status" value="1"/>
</dbReference>
<accession>A0A0U2W698</accession>
<dbReference type="InterPro" id="IPR029065">
    <property type="entry name" value="Enolase_C-like"/>
</dbReference>
<evidence type="ECO:0000313" key="6">
    <source>
        <dbReference type="Proteomes" id="UP000061660"/>
    </source>
</evidence>
<keyword evidence="3" id="KW-0460">Magnesium</keyword>
<dbReference type="PANTHER" id="PTHR13794:SF58">
    <property type="entry name" value="MITOCHONDRIAL ENOLASE SUPERFAMILY MEMBER 1"/>
    <property type="match status" value="1"/>
</dbReference>
<reference evidence="6" key="1">
    <citation type="submission" date="2015-12" db="EMBL/GenBank/DDBJ databases">
        <title>Complete genome sequences of two moderately thermophilic Paenibacillus species.</title>
        <authorList>
            <person name="Butler R.III."/>
            <person name="Wang J."/>
            <person name="Stark B.C."/>
            <person name="Pombert J.-F."/>
        </authorList>
    </citation>
    <scope>NUCLEOTIDE SEQUENCE [LARGE SCALE GENOMIC DNA]</scope>
    <source>
        <strain evidence="6">32O-Y</strain>
    </source>
</reference>
<feature type="domain" description="Enolase C-terminal" evidence="4">
    <location>
        <begin position="27"/>
        <end position="138"/>
    </location>
</feature>
<dbReference type="Proteomes" id="UP000061660">
    <property type="component" value="Chromosome"/>
</dbReference>
<dbReference type="KEGG" id="pnp:IJ22_15580"/>
<evidence type="ECO:0000259" key="4">
    <source>
        <dbReference type="Pfam" id="PF13378"/>
    </source>
</evidence>
<dbReference type="AlphaFoldDB" id="A0A0U2W698"/>
<keyword evidence="2" id="KW-0479">Metal-binding</keyword>
<name>A0A0U2W698_9BACL</name>
<keyword evidence="6" id="KW-1185">Reference proteome</keyword>
<evidence type="ECO:0000256" key="3">
    <source>
        <dbReference type="ARBA" id="ARBA00022842"/>
    </source>
</evidence>
<dbReference type="PATRIC" id="fig|162209.4.peg.1650"/>
<organism evidence="5 6">
    <name type="scientific">Paenibacillus naphthalenovorans</name>
    <dbReference type="NCBI Taxonomy" id="162209"/>
    <lineage>
        <taxon>Bacteria</taxon>
        <taxon>Bacillati</taxon>
        <taxon>Bacillota</taxon>
        <taxon>Bacilli</taxon>
        <taxon>Bacillales</taxon>
        <taxon>Paenibacillaceae</taxon>
        <taxon>Paenibacillus</taxon>
    </lineage>
</organism>
<evidence type="ECO:0000256" key="1">
    <source>
        <dbReference type="ARBA" id="ARBA00001946"/>
    </source>
</evidence>
<gene>
    <name evidence="5" type="ORF">IJ22_15580</name>
</gene>
<reference evidence="5 6" key="2">
    <citation type="journal article" date="2016" name="Genome Announc.">
        <title>Complete Genome Sequences of Two Interactive Moderate Thermophiles, Paenibacillus napthalenovorans 32O-Y and Paenibacillus sp. 32O-W.</title>
        <authorList>
            <person name="Butler R.R.III."/>
            <person name="Wang J."/>
            <person name="Stark B.C."/>
            <person name="Pombert J.F."/>
        </authorList>
    </citation>
    <scope>NUCLEOTIDE SEQUENCE [LARGE SCALE GENOMIC DNA]</scope>
    <source>
        <strain evidence="5 6">32O-Y</strain>
    </source>
</reference>
<dbReference type="GO" id="GO:0000287">
    <property type="term" value="F:magnesium ion binding"/>
    <property type="evidence" value="ECO:0007669"/>
    <property type="project" value="TreeGrafter"/>
</dbReference>
<dbReference type="EMBL" id="CP013652">
    <property type="protein sequence ID" value="ALS21934.1"/>
    <property type="molecule type" value="Genomic_DNA"/>
</dbReference>
<dbReference type="InterPro" id="IPR046945">
    <property type="entry name" value="RHMD-like"/>
</dbReference>
<dbReference type="Gene3D" id="3.20.20.120">
    <property type="entry name" value="Enolase-like C-terminal domain"/>
    <property type="match status" value="1"/>
</dbReference>
<protein>
    <submittedName>
        <fullName evidence="5">Enolase</fullName>
    </submittedName>
</protein>
<dbReference type="SUPFAM" id="SSF51604">
    <property type="entry name" value="Enolase C-terminal domain-like"/>
    <property type="match status" value="1"/>
</dbReference>
<dbReference type="GO" id="GO:0016052">
    <property type="term" value="P:carbohydrate catabolic process"/>
    <property type="evidence" value="ECO:0007669"/>
    <property type="project" value="TreeGrafter"/>
</dbReference>
<dbReference type="STRING" id="162209.IJ22_15580"/>
<dbReference type="InterPro" id="IPR036849">
    <property type="entry name" value="Enolase-like_C_sf"/>
</dbReference>
<proteinExistence type="predicted"/>